<keyword evidence="5" id="KW-0479">Metal-binding</keyword>
<evidence type="ECO:0000256" key="4">
    <source>
        <dbReference type="ARBA" id="ARBA00022679"/>
    </source>
</evidence>
<keyword evidence="7" id="KW-0863">Zinc-finger</keyword>
<dbReference type="PANTHER" id="PTHR11685">
    <property type="entry name" value="RBR FAMILY RING FINGER AND IBR DOMAIN-CONTAINING"/>
    <property type="match status" value="1"/>
</dbReference>
<evidence type="ECO:0000256" key="7">
    <source>
        <dbReference type="ARBA" id="ARBA00022771"/>
    </source>
</evidence>
<keyword evidence="9" id="KW-0862">Zinc</keyword>
<dbReference type="AlphaFoldDB" id="A0A7J6X0S2"/>
<feature type="domain" description="RING-type" evidence="10">
    <location>
        <begin position="1"/>
        <end position="198"/>
    </location>
</feature>
<reference evidence="11 12" key="1">
    <citation type="submission" date="2020-06" db="EMBL/GenBank/DDBJ databases">
        <title>Transcriptomic and genomic resources for Thalictrum thalictroides and T. hernandezii: Facilitating candidate gene discovery in an emerging model plant lineage.</title>
        <authorList>
            <person name="Arias T."/>
            <person name="Riano-Pachon D.M."/>
            <person name="Di Stilio V.S."/>
        </authorList>
    </citation>
    <scope>NUCLEOTIDE SEQUENCE [LARGE SCALE GENOMIC DNA]</scope>
    <source>
        <strain evidence="12">cv. WT478/WT964</strain>
        <tissue evidence="11">Leaves</tissue>
    </source>
</reference>
<sequence length="273" mass="31232">MRKCMETYSSIHVKEGTVNQLLCPYCGGMVLPGILKSLLGNIKFERWESLLLQRTLESMSDIVYCPRCESACLEDGDHHAQCTKCFFSFCSLCRQRRHVGLACPPPELTLEILMERQVSSQLNEDQTRRVQDKINEILSLKMVLVDSKQCPSCKIGIFKTAGCNKMVCKCGQLFCYNCGKAIKGYDHFREGCNLFPRETIQTRARAMAEPPPVVIVTVDHPCPICMQMNVKLTTDNYMFCSTCHNHYCYLCQKSVRDCFKHFGLHGCQRYTEE</sequence>
<dbReference type="InterPro" id="IPR044066">
    <property type="entry name" value="TRIAD_supradom"/>
</dbReference>
<comment type="catalytic activity">
    <reaction evidence="1">
        <text>[E2 ubiquitin-conjugating enzyme]-S-ubiquitinyl-L-cysteine + [acceptor protein]-L-lysine = [E2 ubiquitin-conjugating enzyme]-L-cysteine + [acceptor protein]-N(6)-ubiquitinyl-L-lysine.</text>
        <dbReference type="EC" id="2.3.2.31"/>
    </reaction>
</comment>
<keyword evidence="6" id="KW-0677">Repeat</keyword>
<evidence type="ECO:0000256" key="8">
    <source>
        <dbReference type="ARBA" id="ARBA00022786"/>
    </source>
</evidence>
<dbReference type="EMBL" id="JABWDY010006938">
    <property type="protein sequence ID" value="KAF5203336.1"/>
    <property type="molecule type" value="Genomic_DNA"/>
</dbReference>
<keyword evidence="8" id="KW-0833">Ubl conjugation pathway</keyword>
<evidence type="ECO:0000313" key="11">
    <source>
        <dbReference type="EMBL" id="KAF5203336.1"/>
    </source>
</evidence>
<proteinExistence type="predicted"/>
<gene>
    <name evidence="11" type="ORF">FRX31_007079</name>
</gene>
<evidence type="ECO:0000256" key="1">
    <source>
        <dbReference type="ARBA" id="ARBA00001798"/>
    </source>
</evidence>
<dbReference type="InterPro" id="IPR002867">
    <property type="entry name" value="IBR_dom"/>
</dbReference>
<dbReference type="OrthoDB" id="1431934at2759"/>
<evidence type="ECO:0000259" key="10">
    <source>
        <dbReference type="PROSITE" id="PS51873"/>
    </source>
</evidence>
<evidence type="ECO:0000313" key="12">
    <source>
        <dbReference type="Proteomes" id="UP000554482"/>
    </source>
</evidence>
<comment type="cofactor">
    <cofactor evidence="2">
        <name>Zn(2+)</name>
        <dbReference type="ChEBI" id="CHEBI:29105"/>
    </cofactor>
</comment>
<organism evidence="11 12">
    <name type="scientific">Thalictrum thalictroides</name>
    <name type="common">Rue-anemone</name>
    <name type="synonym">Anemone thalictroides</name>
    <dbReference type="NCBI Taxonomy" id="46969"/>
    <lineage>
        <taxon>Eukaryota</taxon>
        <taxon>Viridiplantae</taxon>
        <taxon>Streptophyta</taxon>
        <taxon>Embryophyta</taxon>
        <taxon>Tracheophyta</taxon>
        <taxon>Spermatophyta</taxon>
        <taxon>Magnoliopsida</taxon>
        <taxon>Ranunculales</taxon>
        <taxon>Ranunculaceae</taxon>
        <taxon>Thalictroideae</taxon>
        <taxon>Thalictrum</taxon>
    </lineage>
</organism>
<dbReference type="CDD" id="cd20341">
    <property type="entry name" value="BRcat_RBR_RNF14"/>
    <property type="match status" value="1"/>
</dbReference>
<evidence type="ECO:0000256" key="6">
    <source>
        <dbReference type="ARBA" id="ARBA00022737"/>
    </source>
</evidence>
<comment type="caution">
    <text evidence="11">The sequence shown here is derived from an EMBL/GenBank/DDBJ whole genome shotgun (WGS) entry which is preliminary data.</text>
</comment>
<evidence type="ECO:0000256" key="2">
    <source>
        <dbReference type="ARBA" id="ARBA00001947"/>
    </source>
</evidence>
<protein>
    <recommendedName>
        <fullName evidence="3">RBR-type E3 ubiquitin transferase</fullName>
        <ecNumber evidence="3">2.3.2.31</ecNumber>
    </recommendedName>
</protein>
<dbReference type="PROSITE" id="PS51873">
    <property type="entry name" value="TRIAD"/>
    <property type="match status" value="1"/>
</dbReference>
<dbReference type="SUPFAM" id="SSF57850">
    <property type="entry name" value="RING/U-box"/>
    <property type="match status" value="4"/>
</dbReference>
<dbReference type="Pfam" id="PF01485">
    <property type="entry name" value="IBR"/>
    <property type="match status" value="1"/>
</dbReference>
<dbReference type="Proteomes" id="UP000554482">
    <property type="component" value="Unassembled WGS sequence"/>
</dbReference>
<name>A0A7J6X0S2_THATH</name>
<accession>A0A7J6X0S2</accession>
<keyword evidence="4" id="KW-0808">Transferase</keyword>
<dbReference type="GO" id="GO:0008270">
    <property type="term" value="F:zinc ion binding"/>
    <property type="evidence" value="ECO:0007669"/>
    <property type="project" value="UniProtKB-KW"/>
</dbReference>
<dbReference type="GO" id="GO:0061630">
    <property type="term" value="F:ubiquitin protein ligase activity"/>
    <property type="evidence" value="ECO:0007669"/>
    <property type="project" value="UniProtKB-EC"/>
</dbReference>
<dbReference type="Pfam" id="PF26200">
    <property type="entry name" value="Rcat_RNF216"/>
    <property type="match status" value="1"/>
</dbReference>
<dbReference type="InterPro" id="IPR031127">
    <property type="entry name" value="E3_UB_ligase_RBR"/>
</dbReference>
<dbReference type="SMART" id="SM00647">
    <property type="entry name" value="IBR"/>
    <property type="match status" value="2"/>
</dbReference>
<dbReference type="Gene3D" id="1.20.120.1750">
    <property type="match status" value="1"/>
</dbReference>
<keyword evidence="12" id="KW-1185">Reference proteome</keyword>
<dbReference type="GO" id="GO:0016567">
    <property type="term" value="P:protein ubiquitination"/>
    <property type="evidence" value="ECO:0007669"/>
    <property type="project" value="InterPro"/>
</dbReference>
<evidence type="ECO:0000256" key="5">
    <source>
        <dbReference type="ARBA" id="ARBA00022723"/>
    </source>
</evidence>
<evidence type="ECO:0000256" key="3">
    <source>
        <dbReference type="ARBA" id="ARBA00012251"/>
    </source>
</evidence>
<dbReference type="EC" id="2.3.2.31" evidence="3"/>
<evidence type="ECO:0000256" key="9">
    <source>
        <dbReference type="ARBA" id="ARBA00022833"/>
    </source>
</evidence>